<accession>M5SF72</accession>
<proteinExistence type="predicted"/>
<evidence type="ECO:0000256" key="2">
    <source>
        <dbReference type="ARBA" id="ARBA00023015"/>
    </source>
</evidence>
<dbReference type="PRINTS" id="PR00037">
    <property type="entry name" value="HTHLACR"/>
</dbReference>
<dbReference type="SUPFAM" id="SSF46785">
    <property type="entry name" value="Winged helix' DNA-binding domain"/>
    <property type="match status" value="1"/>
</dbReference>
<gene>
    <name evidence="7" type="ORF">RESH_04681</name>
</gene>
<dbReference type="RefSeq" id="WP_008670104.1">
    <property type="nucleotide sequence ID" value="NZ_ANOF01000150.1"/>
</dbReference>
<dbReference type="SMART" id="SM01134">
    <property type="entry name" value="DeoRC"/>
    <property type="match status" value="1"/>
</dbReference>
<name>M5SF72_9BACT</name>
<dbReference type="InterPro" id="IPR050313">
    <property type="entry name" value="Carb_Metab_HTH_regulators"/>
</dbReference>
<dbReference type="PROSITE" id="PS51000">
    <property type="entry name" value="HTH_DEOR_2"/>
    <property type="match status" value="1"/>
</dbReference>
<dbReference type="Proteomes" id="UP000011996">
    <property type="component" value="Unassembled WGS sequence"/>
</dbReference>
<feature type="region of interest" description="Disordered" evidence="5">
    <location>
        <begin position="252"/>
        <end position="306"/>
    </location>
</feature>
<dbReference type="GO" id="GO:0003677">
    <property type="term" value="F:DNA binding"/>
    <property type="evidence" value="ECO:0007669"/>
    <property type="project" value="UniProtKB-KW"/>
</dbReference>
<keyword evidence="4" id="KW-0804">Transcription</keyword>
<dbReference type="InterPro" id="IPR036390">
    <property type="entry name" value="WH_DNA-bd_sf"/>
</dbReference>
<evidence type="ECO:0000256" key="3">
    <source>
        <dbReference type="ARBA" id="ARBA00023125"/>
    </source>
</evidence>
<comment type="caution">
    <text evidence="7">The sequence shown here is derived from an EMBL/GenBank/DDBJ whole genome shotgun (WGS) entry which is preliminary data.</text>
</comment>
<dbReference type="Pfam" id="PF08220">
    <property type="entry name" value="HTH_DeoR"/>
    <property type="match status" value="1"/>
</dbReference>
<dbReference type="InterPro" id="IPR014036">
    <property type="entry name" value="DeoR-like_C"/>
</dbReference>
<dbReference type="GO" id="GO:0003700">
    <property type="term" value="F:DNA-binding transcription factor activity"/>
    <property type="evidence" value="ECO:0007669"/>
    <property type="project" value="InterPro"/>
</dbReference>
<dbReference type="PANTHER" id="PTHR30363">
    <property type="entry name" value="HTH-TYPE TRANSCRIPTIONAL REGULATOR SRLR-RELATED"/>
    <property type="match status" value="1"/>
</dbReference>
<dbReference type="SUPFAM" id="SSF100950">
    <property type="entry name" value="NagB/RpiA/CoA transferase-like"/>
    <property type="match status" value="1"/>
</dbReference>
<organism evidence="7 8">
    <name type="scientific">Rhodopirellula europaea SH398</name>
    <dbReference type="NCBI Taxonomy" id="1263868"/>
    <lineage>
        <taxon>Bacteria</taxon>
        <taxon>Pseudomonadati</taxon>
        <taxon>Planctomycetota</taxon>
        <taxon>Planctomycetia</taxon>
        <taxon>Pirellulales</taxon>
        <taxon>Pirellulaceae</taxon>
        <taxon>Rhodopirellula</taxon>
    </lineage>
</organism>
<evidence type="ECO:0000313" key="7">
    <source>
        <dbReference type="EMBL" id="EMI24809.1"/>
    </source>
</evidence>
<dbReference type="AlphaFoldDB" id="M5SF72"/>
<dbReference type="Pfam" id="PF00455">
    <property type="entry name" value="DeoRC"/>
    <property type="match status" value="1"/>
</dbReference>
<feature type="domain" description="HTH deoR-type" evidence="6">
    <location>
        <begin position="3"/>
        <end position="58"/>
    </location>
</feature>
<dbReference type="InterPro" id="IPR037171">
    <property type="entry name" value="NagB/RpiA_transferase-like"/>
</dbReference>
<dbReference type="EMBL" id="ANOF01000150">
    <property type="protein sequence ID" value="EMI24809.1"/>
    <property type="molecule type" value="Genomic_DNA"/>
</dbReference>
<sequence>MTTDERRDRLRDLVKDRGFAALGELASQLSVSESTIRRDLEMLEEAGLARRTHGGVYWTGDSDTISVFESRNDDFWAAKQSIGRAASELIADHDTILLDGGSTVYELARLIIHRPLQVVTNSLPVAHLLSTSDSIDLVMIGGCVRGRTSVTIGPLADSQLANIHVTTAFLSVAGVSPRGFFNSDMMLVESEKAMLASAERGIVLADHSKFGKTSLSRICELQQIDTVVTDDGLSSDAKAWLESAGVQLRLAQSPLTQSSQAQSPQAQSPQAQSSQAQSPHKTSTPAPAASSSNSSPTHSLNNANLT</sequence>
<dbReference type="Gene3D" id="3.40.50.1360">
    <property type="match status" value="1"/>
</dbReference>
<dbReference type="OrthoDB" id="9797223at2"/>
<dbReference type="InterPro" id="IPR001034">
    <property type="entry name" value="DeoR_HTH"/>
</dbReference>
<evidence type="ECO:0000256" key="4">
    <source>
        <dbReference type="ARBA" id="ARBA00023163"/>
    </source>
</evidence>
<keyword evidence="2" id="KW-0805">Transcription regulation</keyword>
<keyword evidence="1" id="KW-0678">Repressor</keyword>
<dbReference type="PANTHER" id="PTHR30363:SF4">
    <property type="entry name" value="GLYCEROL-3-PHOSPHATE REGULON REPRESSOR"/>
    <property type="match status" value="1"/>
</dbReference>
<protein>
    <submittedName>
        <fullName evidence="7">DeoR family transcriptional regulator</fullName>
    </submittedName>
</protein>
<dbReference type="PATRIC" id="fig|1263868.3.peg.5074"/>
<dbReference type="InterPro" id="IPR018356">
    <property type="entry name" value="Tscrpt_reg_HTH_DeoR_CS"/>
</dbReference>
<dbReference type="SMART" id="SM00420">
    <property type="entry name" value="HTH_DEOR"/>
    <property type="match status" value="1"/>
</dbReference>
<evidence type="ECO:0000313" key="8">
    <source>
        <dbReference type="Proteomes" id="UP000011996"/>
    </source>
</evidence>
<dbReference type="STRING" id="1263868.RESH_04681"/>
<dbReference type="PROSITE" id="PS00894">
    <property type="entry name" value="HTH_DEOR_1"/>
    <property type="match status" value="1"/>
</dbReference>
<dbReference type="InterPro" id="IPR036388">
    <property type="entry name" value="WH-like_DNA-bd_sf"/>
</dbReference>
<keyword evidence="3" id="KW-0238">DNA-binding</keyword>
<evidence type="ECO:0000256" key="1">
    <source>
        <dbReference type="ARBA" id="ARBA00022491"/>
    </source>
</evidence>
<reference evidence="7 8" key="1">
    <citation type="journal article" date="2013" name="Mar. Genomics">
        <title>Expression of sulfatases in Rhodopirellula baltica and the diversity of sulfatases in the genus Rhodopirellula.</title>
        <authorList>
            <person name="Wegner C.E."/>
            <person name="Richter-Heitmann T."/>
            <person name="Klindworth A."/>
            <person name="Klockow C."/>
            <person name="Richter M."/>
            <person name="Achstetter T."/>
            <person name="Glockner F.O."/>
            <person name="Harder J."/>
        </authorList>
    </citation>
    <scope>NUCLEOTIDE SEQUENCE [LARGE SCALE GENOMIC DNA]</scope>
    <source>
        <strain evidence="7 8">SH398</strain>
    </source>
</reference>
<evidence type="ECO:0000259" key="6">
    <source>
        <dbReference type="PROSITE" id="PS51000"/>
    </source>
</evidence>
<dbReference type="Gene3D" id="1.10.10.10">
    <property type="entry name" value="Winged helix-like DNA-binding domain superfamily/Winged helix DNA-binding domain"/>
    <property type="match status" value="1"/>
</dbReference>
<evidence type="ECO:0000256" key="5">
    <source>
        <dbReference type="SAM" id="MobiDB-lite"/>
    </source>
</evidence>